<proteinExistence type="predicted"/>
<dbReference type="InterPro" id="IPR007499">
    <property type="entry name" value="ERF_bacteria_virus"/>
</dbReference>
<sequence length="285" mass="30582">MNSSSEIGELADALAKAQAAFPLLERTKTVRVKTKSGGEYTFSYAPLDAVIDAIREPLSNNGLAFVQLFEAGHIVATRLMHTSGQWIESKLVIQPIADENGVVSPQAVGSAITYARRYSLSALLGLADETDDDGNAASGNTAHEEAQKTCPKCGKTGSIIPCKAEWGGGWVCWNKKGGCGAKLQDSDFQEKTPEPNHVTKLRNYLHKEVGCRGPADADVVCWFVSGGSYSTIKAATSSEDDAKAVMNAVLDSIAESKCTPDELLSKADLEYQEQKMFEKVQKGKS</sequence>
<dbReference type="EMBL" id="MT142254">
    <property type="protein sequence ID" value="QJA76945.1"/>
    <property type="molecule type" value="Genomic_DNA"/>
</dbReference>
<accession>A0A6M3K6K7</accession>
<gene>
    <name evidence="1" type="ORF">MM415A01398_0005</name>
</gene>
<name>A0A6M3K6K7_9ZZZZ</name>
<dbReference type="AlphaFoldDB" id="A0A6M3K6K7"/>
<organism evidence="1">
    <name type="scientific">viral metagenome</name>
    <dbReference type="NCBI Taxonomy" id="1070528"/>
    <lineage>
        <taxon>unclassified sequences</taxon>
        <taxon>metagenomes</taxon>
        <taxon>organismal metagenomes</taxon>
    </lineage>
</organism>
<reference evidence="1" key="1">
    <citation type="submission" date="2020-03" db="EMBL/GenBank/DDBJ databases">
        <title>The deep terrestrial virosphere.</title>
        <authorList>
            <person name="Holmfeldt K."/>
            <person name="Nilsson E."/>
            <person name="Simone D."/>
            <person name="Lopez-Fernandez M."/>
            <person name="Wu X."/>
            <person name="de Brujin I."/>
            <person name="Lundin D."/>
            <person name="Andersson A."/>
            <person name="Bertilsson S."/>
            <person name="Dopson M."/>
        </authorList>
    </citation>
    <scope>NUCLEOTIDE SEQUENCE</scope>
    <source>
        <strain evidence="1">MM415A01398</strain>
    </source>
</reference>
<evidence type="ECO:0000313" key="1">
    <source>
        <dbReference type="EMBL" id="QJA76945.1"/>
    </source>
</evidence>
<dbReference type="Pfam" id="PF04404">
    <property type="entry name" value="ERF"/>
    <property type="match status" value="1"/>
</dbReference>
<protein>
    <submittedName>
        <fullName evidence="1">Putative Erf family protein</fullName>
    </submittedName>
</protein>